<dbReference type="EMBL" id="JAPEUX010000002">
    <property type="protein sequence ID" value="KAJ4357548.1"/>
    <property type="molecule type" value="Genomic_DNA"/>
</dbReference>
<gene>
    <name evidence="1" type="ORF">N0V89_002124</name>
</gene>
<evidence type="ECO:0000313" key="2">
    <source>
        <dbReference type="Proteomes" id="UP001140513"/>
    </source>
</evidence>
<dbReference type="Proteomes" id="UP001140513">
    <property type="component" value="Unassembled WGS sequence"/>
</dbReference>
<comment type="caution">
    <text evidence="1">The sequence shown here is derived from an EMBL/GenBank/DDBJ whole genome shotgun (WGS) entry which is preliminary data.</text>
</comment>
<organism evidence="1 2">
    <name type="scientific">Didymosphaeria variabile</name>
    <dbReference type="NCBI Taxonomy" id="1932322"/>
    <lineage>
        <taxon>Eukaryota</taxon>
        <taxon>Fungi</taxon>
        <taxon>Dikarya</taxon>
        <taxon>Ascomycota</taxon>
        <taxon>Pezizomycotina</taxon>
        <taxon>Dothideomycetes</taxon>
        <taxon>Pleosporomycetidae</taxon>
        <taxon>Pleosporales</taxon>
        <taxon>Massarineae</taxon>
        <taxon>Didymosphaeriaceae</taxon>
        <taxon>Didymosphaeria</taxon>
    </lineage>
</organism>
<accession>A0A9W9CED7</accession>
<dbReference type="GeneID" id="80905654"/>
<evidence type="ECO:0000313" key="1">
    <source>
        <dbReference type="EMBL" id="KAJ4357548.1"/>
    </source>
</evidence>
<protein>
    <submittedName>
        <fullName evidence="1">Uncharacterized protein</fullName>
    </submittedName>
</protein>
<name>A0A9W9CED7_9PLEO</name>
<sequence length="112" mass="12333">MACMICANNDAERRWACVWCYLRICVDCSVELQKAPGRNLQSVLEKRAAEATYAGDEYEEEGMHPGFEASGLGNANVNVNVNGKRHDSGNSNPSFVVWDADAEDVGERVDFS</sequence>
<keyword evidence="2" id="KW-1185">Reference proteome</keyword>
<dbReference type="RefSeq" id="XP_056074407.1">
    <property type="nucleotide sequence ID" value="XM_056210934.1"/>
</dbReference>
<dbReference type="AlphaFoldDB" id="A0A9W9CED7"/>
<dbReference type="OrthoDB" id="5425130at2759"/>
<reference evidence="1" key="1">
    <citation type="submission" date="2022-10" db="EMBL/GenBank/DDBJ databases">
        <title>Tapping the CABI collections for fungal endophytes: first genome assemblies for Collariella, Neodidymelliopsis, Ascochyta clinopodiicola, Didymella pomorum, Didymosphaeria variabile, Neocosmospora piperis and Neocucurbitaria cava.</title>
        <authorList>
            <person name="Hill R."/>
        </authorList>
    </citation>
    <scope>NUCLEOTIDE SEQUENCE</scope>
    <source>
        <strain evidence="1">IMI 356815</strain>
    </source>
</reference>
<proteinExistence type="predicted"/>